<dbReference type="OrthoDB" id="2152029at2759"/>
<feature type="transmembrane region" description="Helical" evidence="2">
    <location>
        <begin position="108"/>
        <end position="132"/>
    </location>
</feature>
<dbReference type="Gene3D" id="3.40.50.1820">
    <property type="entry name" value="alpha/beta hydrolase"/>
    <property type="match status" value="1"/>
</dbReference>
<protein>
    <recommendedName>
        <fullName evidence="3">Alpha/beta hydrolase fold-3 domain-containing protein</fullName>
    </recommendedName>
</protein>
<accession>A0A9P7UN40</accession>
<keyword evidence="5" id="KW-1185">Reference proteome</keyword>
<comment type="caution">
    <text evidence="4">The sequence shown here is derived from an EMBL/GenBank/DDBJ whole genome shotgun (WGS) entry which is preliminary data.</text>
</comment>
<feature type="transmembrane region" description="Helical" evidence="2">
    <location>
        <begin position="17"/>
        <end position="38"/>
    </location>
</feature>
<keyword evidence="2" id="KW-1133">Transmembrane helix</keyword>
<feature type="domain" description="Alpha/beta hydrolase fold-3" evidence="3">
    <location>
        <begin position="109"/>
        <end position="314"/>
    </location>
</feature>
<dbReference type="KEGG" id="more:E1B28_003134"/>
<dbReference type="Pfam" id="PF07859">
    <property type="entry name" value="Abhydrolase_3"/>
    <property type="match status" value="1"/>
</dbReference>
<dbReference type="GO" id="GO:0016787">
    <property type="term" value="F:hydrolase activity"/>
    <property type="evidence" value="ECO:0007669"/>
    <property type="project" value="UniProtKB-KW"/>
</dbReference>
<reference evidence="4" key="1">
    <citation type="journal article" date="2021" name="Genome Biol. Evol.">
        <title>The assembled and annotated genome of the fairy-ring fungus Marasmius oreades.</title>
        <authorList>
            <person name="Hiltunen M."/>
            <person name="Ament-Velasquez S.L."/>
            <person name="Johannesson H."/>
        </authorList>
    </citation>
    <scope>NUCLEOTIDE SEQUENCE</scope>
    <source>
        <strain evidence="4">03SP1</strain>
    </source>
</reference>
<dbReference type="InterPro" id="IPR013094">
    <property type="entry name" value="AB_hydrolase_3"/>
</dbReference>
<dbReference type="PANTHER" id="PTHR48081:SF31">
    <property type="entry name" value="STERYL ACETYL HYDROLASE MUG81-RELATED"/>
    <property type="match status" value="1"/>
</dbReference>
<dbReference type="InterPro" id="IPR050300">
    <property type="entry name" value="GDXG_lipolytic_enzyme"/>
</dbReference>
<dbReference type="Proteomes" id="UP001049176">
    <property type="component" value="Chromosome 11"/>
</dbReference>
<keyword evidence="2" id="KW-0812">Transmembrane</keyword>
<evidence type="ECO:0000313" key="4">
    <source>
        <dbReference type="EMBL" id="KAG7085579.1"/>
    </source>
</evidence>
<dbReference type="RefSeq" id="XP_043002050.1">
    <property type="nucleotide sequence ID" value="XM_043160094.1"/>
</dbReference>
<dbReference type="EMBL" id="CM032191">
    <property type="protein sequence ID" value="KAG7085579.1"/>
    <property type="molecule type" value="Genomic_DNA"/>
</dbReference>
<dbReference type="InterPro" id="IPR029058">
    <property type="entry name" value="AB_hydrolase_fold"/>
</dbReference>
<keyword evidence="2" id="KW-0472">Membrane</keyword>
<dbReference type="GeneID" id="66072210"/>
<evidence type="ECO:0000256" key="1">
    <source>
        <dbReference type="ARBA" id="ARBA00022801"/>
    </source>
</evidence>
<dbReference type="SUPFAM" id="SSF53474">
    <property type="entry name" value="alpha/beta-Hydrolases"/>
    <property type="match status" value="1"/>
</dbReference>
<keyword evidence="1" id="KW-0378">Hydrolase</keyword>
<evidence type="ECO:0000256" key="2">
    <source>
        <dbReference type="SAM" id="Phobius"/>
    </source>
</evidence>
<name>A0A9P7UN40_9AGAR</name>
<dbReference type="PANTHER" id="PTHR48081">
    <property type="entry name" value="AB HYDROLASE SUPERFAMILY PROTEIN C4A8.06C"/>
    <property type="match status" value="1"/>
</dbReference>
<sequence>MAPSLTLGEKLSIIPKLLIPLPAILVYTVLISPFSTALKRKKLYRLVFETALRTLGRASVHQLQWLNGTTLGSYRAWAKQFKVETLIEDVPKSGKKLMWIGNKDAEKVVFYVHGGGFMLPVANFAFTFWLFVQREYAKRTGKEISICVMEYSLYPQTFPTQLTETVHAFSHLLSNTKATPSNIHIAGDSAGGNILLQLISHTLHPVAGVPPSPLTTVCVRGTLLISPWVTLNEETRSYTQNDASDTLQSSTLISWGNHYLEGVKDSQLPYVKHLLTGERWFDGIDKVTERIFVTVGGAECMLDECSEIHQRLCGTMVDGKPVLKLDIEEGGVHEDMIMECGAGGKKLTSVGEKIVEWLREGHGDA</sequence>
<organism evidence="4 5">
    <name type="scientific">Marasmius oreades</name>
    <name type="common">fairy-ring Marasmius</name>
    <dbReference type="NCBI Taxonomy" id="181124"/>
    <lineage>
        <taxon>Eukaryota</taxon>
        <taxon>Fungi</taxon>
        <taxon>Dikarya</taxon>
        <taxon>Basidiomycota</taxon>
        <taxon>Agaricomycotina</taxon>
        <taxon>Agaricomycetes</taxon>
        <taxon>Agaricomycetidae</taxon>
        <taxon>Agaricales</taxon>
        <taxon>Marasmiineae</taxon>
        <taxon>Marasmiaceae</taxon>
        <taxon>Marasmius</taxon>
    </lineage>
</organism>
<proteinExistence type="predicted"/>
<gene>
    <name evidence="4" type="ORF">E1B28_003134</name>
</gene>
<evidence type="ECO:0000313" key="5">
    <source>
        <dbReference type="Proteomes" id="UP001049176"/>
    </source>
</evidence>
<evidence type="ECO:0000259" key="3">
    <source>
        <dbReference type="Pfam" id="PF07859"/>
    </source>
</evidence>
<dbReference type="AlphaFoldDB" id="A0A9P7UN40"/>